<dbReference type="AlphaFoldDB" id="A0A814Z342"/>
<accession>A0A814Z342</accession>
<dbReference type="EMBL" id="CAJOBC010009898">
    <property type="protein sequence ID" value="CAF3999302.1"/>
    <property type="molecule type" value="Genomic_DNA"/>
</dbReference>
<name>A0A814Z342_9BILA</name>
<evidence type="ECO:0000256" key="1">
    <source>
        <dbReference type="SAM" id="Phobius"/>
    </source>
</evidence>
<dbReference type="EMBL" id="CAJNOQ010009893">
    <property type="protein sequence ID" value="CAF1236948.1"/>
    <property type="molecule type" value="Genomic_DNA"/>
</dbReference>
<dbReference type="Proteomes" id="UP000663829">
    <property type="component" value="Unassembled WGS sequence"/>
</dbReference>
<evidence type="ECO:0000313" key="2">
    <source>
        <dbReference type="EMBL" id="CAF1236948.1"/>
    </source>
</evidence>
<proteinExistence type="predicted"/>
<evidence type="ECO:0000313" key="3">
    <source>
        <dbReference type="EMBL" id="CAF3999302.1"/>
    </source>
</evidence>
<comment type="caution">
    <text evidence="2">The sequence shown here is derived from an EMBL/GenBank/DDBJ whole genome shotgun (WGS) entry which is preliminary data.</text>
</comment>
<keyword evidence="1" id="KW-0472">Membrane</keyword>
<keyword evidence="1" id="KW-0812">Transmembrane</keyword>
<dbReference type="Proteomes" id="UP000681722">
    <property type="component" value="Unassembled WGS sequence"/>
</dbReference>
<sequence length="653" mass="74781">MMWKSTVITLAQQTNVYCVDAKKHLLTIAMLRVWDMKLAMWECLPEAIEKLERAAFAIGSDDAIRFDECTRSIQPIRNVLQTECLKNIQRQSIVKQIETHRKCCKWLQNLIYDFNLKTLQERNDDEFITCILEKDDGLDLTFCIDTESMESSITLSITQFNKSKKEANQVILLCNVDDSSSLLNILSASFKAAGASILHNKFQLPISDQDLLSDQSKEVFKEKISLVLTAIASFDWNSHTFNIQTITLPQTHQYQKEIEILLADLISKISSSAVKYSKSKNNALVVHELLHTLNNTINNLRKTQRGEINTNALKTILSETDNKAKTFKQISSLRSEIINEITKHWKTSLLDRKLLKRVLQLPMEVSNTIPFVFKEIQNIAQTQQVEMDKKFETQIQLIDSTNHLVTVFVNEACSVAMKNDSINTHCRAQTELRISLCKVFEGKTDTLTKLIDEPYADWGWWQLLNMSVLWLHSKTHENLEQSQTLSEYLDDQQSEDGSESYCDTDLDELYVDPFDSRYTSSEAGEEDEEEGFSKTNSQSITSVITIGTVRKHYFHGQRMRDFGCYLQNESQRFIESVTKRIQSNTEKTLKKSSVLDILGFRVIYVFYGILGIYVIHGILDIYVICVIHGFYGILGISDESSSKIISSESCRAV</sequence>
<keyword evidence="1" id="KW-1133">Transmembrane helix</keyword>
<organism evidence="2 4">
    <name type="scientific">Didymodactylos carnosus</name>
    <dbReference type="NCBI Taxonomy" id="1234261"/>
    <lineage>
        <taxon>Eukaryota</taxon>
        <taxon>Metazoa</taxon>
        <taxon>Spiralia</taxon>
        <taxon>Gnathifera</taxon>
        <taxon>Rotifera</taxon>
        <taxon>Eurotatoria</taxon>
        <taxon>Bdelloidea</taxon>
        <taxon>Philodinida</taxon>
        <taxon>Philodinidae</taxon>
        <taxon>Didymodactylos</taxon>
    </lineage>
</organism>
<keyword evidence="4" id="KW-1185">Reference proteome</keyword>
<gene>
    <name evidence="2" type="ORF">GPM918_LOCUS25465</name>
    <name evidence="3" type="ORF">SRO942_LOCUS25471</name>
</gene>
<feature type="transmembrane region" description="Helical" evidence="1">
    <location>
        <begin position="594"/>
        <end position="615"/>
    </location>
</feature>
<evidence type="ECO:0000313" key="4">
    <source>
        <dbReference type="Proteomes" id="UP000663829"/>
    </source>
</evidence>
<protein>
    <submittedName>
        <fullName evidence="2">Uncharacterized protein</fullName>
    </submittedName>
</protein>
<reference evidence="2" key="1">
    <citation type="submission" date="2021-02" db="EMBL/GenBank/DDBJ databases">
        <authorList>
            <person name="Nowell W R."/>
        </authorList>
    </citation>
    <scope>NUCLEOTIDE SEQUENCE</scope>
</reference>